<dbReference type="PANTHER" id="PTHR30363:SF4">
    <property type="entry name" value="GLYCEROL-3-PHOSPHATE REGULON REPRESSOR"/>
    <property type="match status" value="1"/>
</dbReference>
<name>A0A172U2H6_9BACT</name>
<dbReference type="SMART" id="SM00420">
    <property type="entry name" value="HTH_DEOR"/>
    <property type="match status" value="1"/>
</dbReference>
<evidence type="ECO:0000259" key="5">
    <source>
        <dbReference type="PROSITE" id="PS51000"/>
    </source>
</evidence>
<dbReference type="InterPro" id="IPR036390">
    <property type="entry name" value="WH_DNA-bd_sf"/>
</dbReference>
<evidence type="ECO:0000313" key="6">
    <source>
        <dbReference type="EMBL" id="ANE53549.1"/>
    </source>
</evidence>
<feature type="domain" description="HTH deoR-type" evidence="5">
    <location>
        <begin position="3"/>
        <end position="58"/>
    </location>
</feature>
<dbReference type="Pfam" id="PF00455">
    <property type="entry name" value="DeoRC"/>
    <property type="match status" value="1"/>
</dbReference>
<proteinExistence type="predicted"/>
<dbReference type="GO" id="GO:0003700">
    <property type="term" value="F:DNA-binding transcription factor activity"/>
    <property type="evidence" value="ECO:0007669"/>
    <property type="project" value="InterPro"/>
</dbReference>
<evidence type="ECO:0000256" key="1">
    <source>
        <dbReference type="ARBA" id="ARBA00022491"/>
    </source>
</evidence>
<dbReference type="PANTHER" id="PTHR30363">
    <property type="entry name" value="HTH-TYPE TRANSCRIPTIONAL REGULATOR SRLR-RELATED"/>
    <property type="match status" value="1"/>
</dbReference>
<dbReference type="GO" id="GO:0003677">
    <property type="term" value="F:DNA binding"/>
    <property type="evidence" value="ECO:0007669"/>
    <property type="project" value="UniProtKB-KW"/>
</dbReference>
<dbReference type="PROSITE" id="PS51000">
    <property type="entry name" value="HTH_DEOR_2"/>
    <property type="match status" value="1"/>
</dbReference>
<dbReference type="SMART" id="SM01134">
    <property type="entry name" value="DeoRC"/>
    <property type="match status" value="1"/>
</dbReference>
<dbReference type="SUPFAM" id="SSF46785">
    <property type="entry name" value="Winged helix' DNA-binding domain"/>
    <property type="match status" value="1"/>
</dbReference>
<dbReference type="InterPro" id="IPR018356">
    <property type="entry name" value="Tscrpt_reg_HTH_DeoR_CS"/>
</dbReference>
<reference evidence="7" key="1">
    <citation type="submission" date="2015-01" db="EMBL/GenBank/DDBJ databases">
        <title>Flavisolibacter sp./LCS9/ whole genome sequencing.</title>
        <authorList>
            <person name="Kim M.K."/>
            <person name="Srinivasan S."/>
            <person name="Lee J.-J."/>
        </authorList>
    </citation>
    <scope>NUCLEOTIDE SEQUENCE [LARGE SCALE GENOMIC DNA]</scope>
    <source>
        <strain evidence="7">LCS9</strain>
    </source>
</reference>
<dbReference type="AlphaFoldDB" id="A0A172U2H6"/>
<dbReference type="Pfam" id="PF08220">
    <property type="entry name" value="HTH_DeoR"/>
    <property type="match status" value="1"/>
</dbReference>
<keyword evidence="4" id="KW-0804">Transcription</keyword>
<organism evidence="6 7">
    <name type="scientific">Flavisolibacter tropicus</name>
    <dbReference type="NCBI Taxonomy" id="1492898"/>
    <lineage>
        <taxon>Bacteria</taxon>
        <taxon>Pseudomonadati</taxon>
        <taxon>Bacteroidota</taxon>
        <taxon>Chitinophagia</taxon>
        <taxon>Chitinophagales</taxon>
        <taxon>Chitinophagaceae</taxon>
        <taxon>Flavisolibacter</taxon>
    </lineage>
</organism>
<keyword evidence="1" id="KW-0678">Repressor</keyword>
<keyword evidence="2" id="KW-0805">Transcription regulation</keyword>
<dbReference type="InterPro" id="IPR037171">
    <property type="entry name" value="NagB/RpiA_transferase-like"/>
</dbReference>
<sequence length="249" mass="26998">MFKKERQANILRQVNLHNKVIIANLCNDMGVSEDTIRRDLQELADAGKIIKVHGGALSTAFSGLQFKPENVYSQSQKNSIALKAINLIKDHMYVVTSGGTTILEMVHNLPANLQATIITGSIPVINACVSYPGLNVIVIGDTLSKDSKITVGASAVNQIRELNADLCFLGTNAIDVEHGVTDNDRDVVQVKKAMVASASKVVCMTISEKLQTYQPMLVCGLNKIDYLITELEPNHPSLQPFVDAGITVL</sequence>
<dbReference type="SUPFAM" id="SSF100950">
    <property type="entry name" value="NagB/RpiA/CoA transferase-like"/>
    <property type="match status" value="1"/>
</dbReference>
<dbReference type="Gene3D" id="1.10.10.10">
    <property type="entry name" value="Winged helix-like DNA-binding domain superfamily/Winged helix DNA-binding domain"/>
    <property type="match status" value="1"/>
</dbReference>
<dbReference type="OrthoDB" id="9798651at2"/>
<evidence type="ECO:0000256" key="2">
    <source>
        <dbReference type="ARBA" id="ARBA00023015"/>
    </source>
</evidence>
<dbReference type="InterPro" id="IPR001034">
    <property type="entry name" value="DeoR_HTH"/>
</dbReference>
<protein>
    <submittedName>
        <fullName evidence="6">DeoR faimly transcriptional regulator</fullName>
    </submittedName>
</protein>
<keyword evidence="7" id="KW-1185">Reference proteome</keyword>
<dbReference type="EMBL" id="CP011390">
    <property type="protein sequence ID" value="ANE53549.1"/>
    <property type="molecule type" value="Genomic_DNA"/>
</dbReference>
<dbReference type="PROSITE" id="PS00894">
    <property type="entry name" value="HTH_DEOR_1"/>
    <property type="match status" value="1"/>
</dbReference>
<evidence type="ECO:0000256" key="3">
    <source>
        <dbReference type="ARBA" id="ARBA00023125"/>
    </source>
</evidence>
<dbReference type="KEGG" id="fla:SY85_16570"/>
<dbReference type="PATRIC" id="fig|1492898.3.peg.3607"/>
<keyword evidence="3" id="KW-0238">DNA-binding</keyword>
<evidence type="ECO:0000313" key="7">
    <source>
        <dbReference type="Proteomes" id="UP000077177"/>
    </source>
</evidence>
<accession>A0A172U2H6</accession>
<dbReference type="Proteomes" id="UP000077177">
    <property type="component" value="Chromosome"/>
</dbReference>
<evidence type="ECO:0000256" key="4">
    <source>
        <dbReference type="ARBA" id="ARBA00023163"/>
    </source>
</evidence>
<dbReference type="InterPro" id="IPR050313">
    <property type="entry name" value="Carb_Metab_HTH_regulators"/>
</dbReference>
<dbReference type="InterPro" id="IPR014036">
    <property type="entry name" value="DeoR-like_C"/>
</dbReference>
<dbReference type="InterPro" id="IPR036388">
    <property type="entry name" value="WH-like_DNA-bd_sf"/>
</dbReference>
<reference evidence="6 7" key="2">
    <citation type="journal article" date="2016" name="Int. J. Syst. Evol. Microbiol.">
        <title>Flavisolibacter tropicus sp. nov., isolated from tropical soil.</title>
        <authorList>
            <person name="Lee J.J."/>
            <person name="Kang M.S."/>
            <person name="Kim G.S."/>
            <person name="Lee C.S."/>
            <person name="Lim S."/>
            <person name="Lee J."/>
            <person name="Roh S.H."/>
            <person name="Kang H."/>
            <person name="Ha J.M."/>
            <person name="Bae S."/>
            <person name="Jung H.Y."/>
            <person name="Kim M.K."/>
        </authorList>
    </citation>
    <scope>NUCLEOTIDE SEQUENCE [LARGE SCALE GENOMIC DNA]</scope>
    <source>
        <strain evidence="6 7">LCS9</strain>
    </source>
</reference>
<dbReference type="PRINTS" id="PR00037">
    <property type="entry name" value="HTHLACR"/>
</dbReference>
<dbReference type="RefSeq" id="WP_066409893.1">
    <property type="nucleotide sequence ID" value="NZ_CP011390.1"/>
</dbReference>
<gene>
    <name evidence="6" type="ORF">SY85_16570</name>
</gene>
<dbReference type="Gene3D" id="3.40.50.1360">
    <property type="match status" value="1"/>
</dbReference>
<dbReference type="STRING" id="1492898.SY85_16570"/>